<dbReference type="EMBL" id="BARS01049801">
    <property type="protein sequence ID" value="GAG36876.1"/>
    <property type="molecule type" value="Genomic_DNA"/>
</dbReference>
<proteinExistence type="predicted"/>
<reference evidence="1" key="1">
    <citation type="journal article" date="2014" name="Front. Microbiol.">
        <title>High frequency of phylogenetically diverse reductive dehalogenase-homologous genes in deep subseafloor sedimentary metagenomes.</title>
        <authorList>
            <person name="Kawai M."/>
            <person name="Futagami T."/>
            <person name="Toyoda A."/>
            <person name="Takaki Y."/>
            <person name="Nishi S."/>
            <person name="Hori S."/>
            <person name="Arai W."/>
            <person name="Tsubouchi T."/>
            <person name="Morono Y."/>
            <person name="Uchiyama I."/>
            <person name="Ito T."/>
            <person name="Fujiyama A."/>
            <person name="Inagaki F."/>
            <person name="Takami H."/>
        </authorList>
    </citation>
    <scope>NUCLEOTIDE SEQUENCE</scope>
    <source>
        <strain evidence="1">Expedition CK06-06</strain>
    </source>
</reference>
<sequence>MTLEQKLELNPFENRKGKEPEKIENIEIEVDEAVERVFEEYKKIRISRDGLFEKEEEQISSL</sequence>
<evidence type="ECO:0000313" key="1">
    <source>
        <dbReference type="EMBL" id="GAG36876.1"/>
    </source>
</evidence>
<comment type="caution">
    <text evidence="1">The sequence shown here is derived from an EMBL/GenBank/DDBJ whole genome shotgun (WGS) entry which is preliminary data.</text>
</comment>
<protein>
    <submittedName>
        <fullName evidence="1">Uncharacterized protein</fullName>
    </submittedName>
</protein>
<organism evidence="1">
    <name type="scientific">marine sediment metagenome</name>
    <dbReference type="NCBI Taxonomy" id="412755"/>
    <lineage>
        <taxon>unclassified sequences</taxon>
        <taxon>metagenomes</taxon>
        <taxon>ecological metagenomes</taxon>
    </lineage>
</organism>
<name>X0YJA0_9ZZZZ</name>
<feature type="non-terminal residue" evidence="1">
    <location>
        <position position="62"/>
    </location>
</feature>
<dbReference type="AlphaFoldDB" id="X0YJA0"/>
<gene>
    <name evidence="1" type="ORF">S01H1_74434</name>
</gene>
<accession>X0YJA0</accession>